<reference evidence="2 3" key="1">
    <citation type="submission" date="2018-11" db="EMBL/GenBank/DDBJ databases">
        <title>Sequencing the genomes of 1000 actinobacteria strains.</title>
        <authorList>
            <person name="Klenk H.-P."/>
        </authorList>
    </citation>
    <scope>NUCLEOTIDE SEQUENCE [LARGE SCALE GENOMIC DNA]</scope>
    <source>
        <strain evidence="2 3">DSM 44781</strain>
    </source>
</reference>
<evidence type="ECO:0000313" key="2">
    <source>
        <dbReference type="EMBL" id="RPE31890.1"/>
    </source>
</evidence>
<name>A0A3N4RYP8_9ACTN</name>
<evidence type="ECO:0000313" key="3">
    <source>
        <dbReference type="Proteomes" id="UP000266906"/>
    </source>
</evidence>
<dbReference type="RefSeq" id="WP_123817015.1">
    <property type="nucleotide sequence ID" value="NZ_RKQG01000001.1"/>
</dbReference>
<keyword evidence="3" id="KW-1185">Reference proteome</keyword>
<proteinExistence type="predicted"/>
<comment type="caution">
    <text evidence="2">The sequence shown here is derived from an EMBL/GenBank/DDBJ whole genome shotgun (WGS) entry which is preliminary data.</text>
</comment>
<dbReference type="EMBL" id="RKQG01000001">
    <property type="protein sequence ID" value="RPE31890.1"/>
    <property type="molecule type" value="Genomic_DNA"/>
</dbReference>
<evidence type="ECO:0000256" key="1">
    <source>
        <dbReference type="SAM" id="MobiDB-lite"/>
    </source>
</evidence>
<sequence>MERTPTDPGEPDKGEDADQVAARLLAEVAAAEARLAEEARTINEIDRSLAAGPRRTASRRPRDSEPAPGAESG</sequence>
<organism evidence="2 3">
    <name type="scientific">Kitasatospora cineracea</name>
    <dbReference type="NCBI Taxonomy" id="88074"/>
    <lineage>
        <taxon>Bacteria</taxon>
        <taxon>Bacillati</taxon>
        <taxon>Actinomycetota</taxon>
        <taxon>Actinomycetes</taxon>
        <taxon>Kitasatosporales</taxon>
        <taxon>Streptomycetaceae</taxon>
        <taxon>Kitasatospora</taxon>
    </lineage>
</organism>
<feature type="region of interest" description="Disordered" evidence="1">
    <location>
        <begin position="42"/>
        <end position="73"/>
    </location>
</feature>
<dbReference type="AlphaFoldDB" id="A0A3N4RYP8"/>
<dbReference type="Proteomes" id="UP000266906">
    <property type="component" value="Unassembled WGS sequence"/>
</dbReference>
<protein>
    <submittedName>
        <fullName evidence="2">Uncharacterized protein</fullName>
    </submittedName>
</protein>
<gene>
    <name evidence="2" type="ORF">EDD38_0131</name>
</gene>
<accession>A0A3N4RYP8</accession>